<dbReference type="AlphaFoldDB" id="A0AAE1MFE7"/>
<keyword evidence="10" id="KW-1185">Reference proteome</keyword>
<dbReference type="SMART" id="SM00185">
    <property type="entry name" value="ARM"/>
    <property type="match status" value="4"/>
</dbReference>
<feature type="domain" description="U-box" evidence="8">
    <location>
        <begin position="277"/>
        <end position="352"/>
    </location>
</feature>
<dbReference type="Proteomes" id="UP001293593">
    <property type="component" value="Unassembled WGS sequence"/>
</dbReference>
<protein>
    <recommendedName>
        <fullName evidence="3">RING-type E3 ubiquitin transferase</fullName>
        <ecNumber evidence="3">2.3.2.27</ecNumber>
    </recommendedName>
</protein>
<gene>
    <name evidence="9" type="ORF">QN277_028682</name>
</gene>
<name>A0AAE1MFE7_9FABA</name>
<dbReference type="Pfam" id="PF25598">
    <property type="entry name" value="ARM_PUB"/>
    <property type="match status" value="1"/>
</dbReference>
<dbReference type="PANTHER" id="PTHR23315">
    <property type="entry name" value="U BOX DOMAIN-CONTAINING"/>
    <property type="match status" value="1"/>
</dbReference>
<evidence type="ECO:0000256" key="2">
    <source>
        <dbReference type="ARBA" id="ARBA00004906"/>
    </source>
</evidence>
<organism evidence="9 10">
    <name type="scientific">Acacia crassicarpa</name>
    <name type="common">northern wattle</name>
    <dbReference type="NCBI Taxonomy" id="499986"/>
    <lineage>
        <taxon>Eukaryota</taxon>
        <taxon>Viridiplantae</taxon>
        <taxon>Streptophyta</taxon>
        <taxon>Embryophyta</taxon>
        <taxon>Tracheophyta</taxon>
        <taxon>Spermatophyta</taxon>
        <taxon>Magnoliopsida</taxon>
        <taxon>eudicotyledons</taxon>
        <taxon>Gunneridae</taxon>
        <taxon>Pentapetalae</taxon>
        <taxon>rosids</taxon>
        <taxon>fabids</taxon>
        <taxon>Fabales</taxon>
        <taxon>Fabaceae</taxon>
        <taxon>Caesalpinioideae</taxon>
        <taxon>mimosoid clade</taxon>
        <taxon>Acacieae</taxon>
        <taxon>Acacia</taxon>
    </lineage>
</organism>
<evidence type="ECO:0000256" key="6">
    <source>
        <dbReference type="ARBA" id="ARBA00022786"/>
    </source>
</evidence>
<comment type="pathway">
    <text evidence="2">Protein modification; protein ubiquitination.</text>
</comment>
<keyword evidence="5" id="KW-0677">Repeat</keyword>
<dbReference type="InterPro" id="IPR011989">
    <property type="entry name" value="ARM-like"/>
</dbReference>
<dbReference type="EC" id="2.3.2.27" evidence="3"/>
<dbReference type="InterPro" id="IPR045210">
    <property type="entry name" value="RING-Ubox_PUB"/>
</dbReference>
<dbReference type="Gene3D" id="3.30.40.10">
    <property type="entry name" value="Zinc/RING finger domain, C3HC4 (zinc finger)"/>
    <property type="match status" value="1"/>
</dbReference>
<dbReference type="InterPro" id="IPR000225">
    <property type="entry name" value="Armadillo"/>
</dbReference>
<evidence type="ECO:0000256" key="3">
    <source>
        <dbReference type="ARBA" id="ARBA00012483"/>
    </source>
</evidence>
<comment type="caution">
    <text evidence="9">The sequence shown here is derived from an EMBL/GenBank/DDBJ whole genome shotgun (WGS) entry which is preliminary data.</text>
</comment>
<dbReference type="PROSITE" id="PS51698">
    <property type="entry name" value="U_BOX"/>
    <property type="match status" value="1"/>
</dbReference>
<dbReference type="SUPFAM" id="SSF57850">
    <property type="entry name" value="RING/U-box"/>
    <property type="match status" value="1"/>
</dbReference>
<dbReference type="Gene3D" id="1.25.10.10">
    <property type="entry name" value="Leucine-rich Repeat Variant"/>
    <property type="match status" value="1"/>
</dbReference>
<evidence type="ECO:0000259" key="8">
    <source>
        <dbReference type="PROSITE" id="PS51698"/>
    </source>
</evidence>
<evidence type="ECO:0000256" key="1">
    <source>
        <dbReference type="ARBA" id="ARBA00000900"/>
    </source>
</evidence>
<dbReference type="Pfam" id="PF25368">
    <property type="entry name" value="PUB10_N"/>
    <property type="match status" value="1"/>
</dbReference>
<dbReference type="EMBL" id="JAWXYG010000009">
    <property type="protein sequence ID" value="KAK4263244.1"/>
    <property type="molecule type" value="Genomic_DNA"/>
</dbReference>
<sequence>MIRKSNESDRRILTFPAVHPYEGVSLPTLITSLFTISRRICSFKSKVFSSNKKNARKAIRMIEVLQIFLEEIRYQQWSFPDSVILSLSELHLTFQKLQFLLEDCTQEDSRLYMLMESDWVATHFQVLSRSIVTALDVFPFNSTEISEEVKEHVDLMLKQARKCNFEVEPEDKRAMMGVLSILNQFENSVTPSESDLRWILDHIGVQRWSECNKEIKFLDAEIGYERMKEEKRKLAFLCSLMGFISYCRCVVIGVVDDGEDESKSDYGKESEIQTGFFNPDDFRCPISLEIMNDPVTIETGHTYDRSSILRWFSSSGSLKCPKTGRNLSSIELVPNLVLRRLIHQYCSKPGVPVTDLGQRNRGDRDNRTTCQPGSLAAQEAMRMLASFLTDKLQSKAEVERNRAAYEIRVLAKRNIFNRSCLAESGTISCLLRLLSSKNPTTQENAIAALMNLSKHPKSRSIMVLNGGLELIVSVCKKGMKLESHRHAAATMYYLASDEENRKLIGKEPEAIPSLIKLLKDGSDRGKKNGLVAIYGLLFHSENHKRVLEAKEILPLLVSIIKTCEREELVTDSLAVLATLAEKSVGAMAILKNGEALNPAMEILNSSSTSRVGKEQCVALLLSLAANGGENVIALLVKSPSLMGSLYSLLSEGTFRASKKASALIRVLHDFCERRHSGFKVPVLPQEQFIHVW</sequence>
<dbReference type="CDD" id="cd16664">
    <property type="entry name" value="RING-Ubox_PUB"/>
    <property type="match status" value="1"/>
</dbReference>
<proteinExistence type="predicted"/>
<dbReference type="GO" id="GO:0016567">
    <property type="term" value="P:protein ubiquitination"/>
    <property type="evidence" value="ECO:0007669"/>
    <property type="project" value="InterPro"/>
</dbReference>
<dbReference type="InterPro" id="IPR013083">
    <property type="entry name" value="Znf_RING/FYVE/PHD"/>
</dbReference>
<dbReference type="Pfam" id="PF04564">
    <property type="entry name" value="U-box"/>
    <property type="match status" value="1"/>
</dbReference>
<dbReference type="GO" id="GO:0061630">
    <property type="term" value="F:ubiquitin protein ligase activity"/>
    <property type="evidence" value="ECO:0007669"/>
    <property type="project" value="UniProtKB-EC"/>
</dbReference>
<dbReference type="InterPro" id="IPR003613">
    <property type="entry name" value="Ubox_domain"/>
</dbReference>
<accession>A0AAE1MFE7</accession>
<dbReference type="InterPro" id="IPR016024">
    <property type="entry name" value="ARM-type_fold"/>
</dbReference>
<dbReference type="SMART" id="SM00504">
    <property type="entry name" value="Ubox"/>
    <property type="match status" value="1"/>
</dbReference>
<dbReference type="SUPFAM" id="SSF48371">
    <property type="entry name" value="ARM repeat"/>
    <property type="match status" value="1"/>
</dbReference>
<feature type="repeat" description="ARM" evidence="7">
    <location>
        <begin position="425"/>
        <end position="467"/>
    </location>
</feature>
<evidence type="ECO:0000313" key="9">
    <source>
        <dbReference type="EMBL" id="KAK4263244.1"/>
    </source>
</evidence>
<evidence type="ECO:0000256" key="5">
    <source>
        <dbReference type="ARBA" id="ARBA00022737"/>
    </source>
</evidence>
<dbReference type="InterPro" id="IPR057623">
    <property type="entry name" value="PUB12-19-like_N"/>
</dbReference>
<dbReference type="PROSITE" id="PS50176">
    <property type="entry name" value="ARM_REPEAT"/>
    <property type="match status" value="1"/>
</dbReference>
<dbReference type="FunFam" id="3.30.40.10:FF:000442">
    <property type="entry name" value="RING-type E3 ubiquitin transferase"/>
    <property type="match status" value="1"/>
</dbReference>
<keyword evidence="4" id="KW-0808">Transferase</keyword>
<dbReference type="PANTHER" id="PTHR23315:SF307">
    <property type="entry name" value="U-BOX DOMAIN-CONTAINING PROTEIN 19"/>
    <property type="match status" value="1"/>
</dbReference>
<keyword evidence="6" id="KW-0833">Ubl conjugation pathway</keyword>
<dbReference type="InterPro" id="IPR058678">
    <property type="entry name" value="ARM_PUB"/>
</dbReference>
<evidence type="ECO:0000313" key="10">
    <source>
        <dbReference type="Proteomes" id="UP001293593"/>
    </source>
</evidence>
<evidence type="ECO:0000256" key="4">
    <source>
        <dbReference type="ARBA" id="ARBA00022679"/>
    </source>
</evidence>
<evidence type="ECO:0000256" key="7">
    <source>
        <dbReference type="PROSITE-ProRule" id="PRU00259"/>
    </source>
</evidence>
<reference evidence="9" key="1">
    <citation type="submission" date="2023-10" db="EMBL/GenBank/DDBJ databases">
        <title>Chromosome-level genome of the transformable northern wattle, Acacia crassicarpa.</title>
        <authorList>
            <person name="Massaro I."/>
            <person name="Sinha N.R."/>
            <person name="Poethig S."/>
            <person name="Leichty A.R."/>
        </authorList>
    </citation>
    <scope>NUCLEOTIDE SEQUENCE</scope>
    <source>
        <strain evidence="9">Acra3RX</strain>
        <tissue evidence="9">Leaf</tissue>
    </source>
</reference>
<comment type="catalytic activity">
    <reaction evidence="1">
        <text>S-ubiquitinyl-[E2 ubiquitin-conjugating enzyme]-L-cysteine + [acceptor protein]-L-lysine = [E2 ubiquitin-conjugating enzyme]-L-cysteine + N(6)-ubiquitinyl-[acceptor protein]-L-lysine.</text>
        <dbReference type="EC" id="2.3.2.27"/>
    </reaction>
</comment>